<gene>
    <name evidence="1" type="ORF">CFN78_11935</name>
</gene>
<evidence type="ECO:0000313" key="1">
    <source>
        <dbReference type="EMBL" id="OZM72956.1"/>
    </source>
</evidence>
<dbReference type="RefSeq" id="WP_094862814.1">
    <property type="nucleotide sequence ID" value="NZ_NKYE01000006.1"/>
</dbReference>
<name>A0A263D657_9PSEU</name>
<reference evidence="1 2" key="1">
    <citation type="submission" date="2017-07" db="EMBL/GenBank/DDBJ databases">
        <title>Amycolatopsis antarcticus sp. nov., isolated from the surface of an Antarcticus brown macroalga.</title>
        <authorList>
            <person name="Wang J."/>
            <person name="Leiva S."/>
            <person name="Huang J."/>
            <person name="Huang Y."/>
        </authorList>
    </citation>
    <scope>NUCLEOTIDE SEQUENCE [LARGE SCALE GENOMIC DNA]</scope>
    <source>
        <strain evidence="1 2">AU-G6</strain>
    </source>
</reference>
<organism evidence="1 2">
    <name type="scientific">Amycolatopsis antarctica</name>
    <dbReference type="NCBI Taxonomy" id="1854586"/>
    <lineage>
        <taxon>Bacteria</taxon>
        <taxon>Bacillati</taxon>
        <taxon>Actinomycetota</taxon>
        <taxon>Actinomycetes</taxon>
        <taxon>Pseudonocardiales</taxon>
        <taxon>Pseudonocardiaceae</taxon>
        <taxon>Amycolatopsis</taxon>
    </lineage>
</organism>
<sequence length="77" mass="8169">MAELTADPAVTGRRAALLKGTGLRYPTGPDAHSLAGRFVPALGGLDRHLNRHFDDPRPILFNLGSAPRELPCDAVAP</sequence>
<protein>
    <submittedName>
        <fullName evidence="1">Uncharacterized protein</fullName>
    </submittedName>
</protein>
<keyword evidence="2" id="KW-1185">Reference proteome</keyword>
<dbReference type="AlphaFoldDB" id="A0A263D657"/>
<proteinExistence type="predicted"/>
<evidence type="ECO:0000313" key="2">
    <source>
        <dbReference type="Proteomes" id="UP000242444"/>
    </source>
</evidence>
<dbReference type="EMBL" id="NKYE01000006">
    <property type="protein sequence ID" value="OZM72956.1"/>
    <property type="molecule type" value="Genomic_DNA"/>
</dbReference>
<comment type="caution">
    <text evidence="1">The sequence shown here is derived from an EMBL/GenBank/DDBJ whole genome shotgun (WGS) entry which is preliminary data.</text>
</comment>
<dbReference type="Proteomes" id="UP000242444">
    <property type="component" value="Unassembled WGS sequence"/>
</dbReference>
<accession>A0A263D657</accession>
<dbReference type="InParanoid" id="A0A263D657"/>